<feature type="region of interest" description="Disordered" evidence="1">
    <location>
        <begin position="1"/>
        <end position="30"/>
    </location>
</feature>
<evidence type="ECO:0000256" key="1">
    <source>
        <dbReference type="SAM" id="MobiDB-lite"/>
    </source>
</evidence>
<dbReference type="EMBL" id="CAUYUJ010019951">
    <property type="protein sequence ID" value="CAK0894815.1"/>
    <property type="molecule type" value="Genomic_DNA"/>
</dbReference>
<reference evidence="2" key="1">
    <citation type="submission" date="2023-10" db="EMBL/GenBank/DDBJ databases">
        <authorList>
            <person name="Chen Y."/>
            <person name="Shah S."/>
            <person name="Dougan E. K."/>
            <person name="Thang M."/>
            <person name="Chan C."/>
        </authorList>
    </citation>
    <scope>NUCLEOTIDE SEQUENCE [LARGE SCALE GENOMIC DNA]</scope>
</reference>
<evidence type="ECO:0000313" key="3">
    <source>
        <dbReference type="Proteomes" id="UP001189429"/>
    </source>
</evidence>
<proteinExistence type="predicted"/>
<organism evidence="2 3">
    <name type="scientific">Prorocentrum cordatum</name>
    <dbReference type="NCBI Taxonomy" id="2364126"/>
    <lineage>
        <taxon>Eukaryota</taxon>
        <taxon>Sar</taxon>
        <taxon>Alveolata</taxon>
        <taxon>Dinophyceae</taxon>
        <taxon>Prorocentrales</taxon>
        <taxon>Prorocentraceae</taxon>
        <taxon>Prorocentrum</taxon>
    </lineage>
</organism>
<gene>
    <name evidence="2" type="ORF">PCOR1329_LOCUS73755</name>
</gene>
<name>A0ABN9X601_9DINO</name>
<keyword evidence="3" id="KW-1185">Reference proteome</keyword>
<feature type="non-terminal residue" evidence="2">
    <location>
        <position position="158"/>
    </location>
</feature>
<protein>
    <submittedName>
        <fullName evidence="2">Uncharacterized protein</fullName>
    </submittedName>
</protein>
<comment type="caution">
    <text evidence="2">The sequence shown here is derived from an EMBL/GenBank/DDBJ whole genome shotgun (WGS) entry which is preliminary data.</text>
</comment>
<accession>A0ABN9X601</accession>
<sequence length="158" mass="17120">MSLGSKLELGDGGEPSTWLPPGPRRAPQPRAGSAAIMLTALKKGDGGDDAKKPGGALLGLGGLGGLTGVGNLKSKLSTKLVTNKVDEAVWRSNLTDMHRVRNMARTLWLSLEHTNEAVMRVALEIVTCRKARKILWWNDDFWASEEGKPEHLRGVIEE</sequence>
<dbReference type="Proteomes" id="UP001189429">
    <property type="component" value="Unassembled WGS sequence"/>
</dbReference>
<evidence type="ECO:0000313" key="2">
    <source>
        <dbReference type="EMBL" id="CAK0894815.1"/>
    </source>
</evidence>